<organism evidence="1 2">
    <name type="scientific">Xylanimonas protaetiae</name>
    <dbReference type="NCBI Taxonomy" id="2509457"/>
    <lineage>
        <taxon>Bacteria</taxon>
        <taxon>Bacillati</taxon>
        <taxon>Actinomycetota</taxon>
        <taxon>Actinomycetes</taxon>
        <taxon>Micrococcales</taxon>
        <taxon>Promicromonosporaceae</taxon>
        <taxon>Xylanimonas</taxon>
    </lineage>
</organism>
<evidence type="ECO:0000313" key="2">
    <source>
        <dbReference type="Proteomes" id="UP000292118"/>
    </source>
</evidence>
<gene>
    <name evidence="1" type="ORF">ET471_16425</name>
</gene>
<dbReference type="Proteomes" id="UP000292118">
    <property type="component" value="Chromosome"/>
</dbReference>
<dbReference type="RefSeq" id="WP_129190088.1">
    <property type="nucleotide sequence ID" value="NZ_CP035493.1"/>
</dbReference>
<accession>A0A4P6F633</accession>
<dbReference type="AlphaFoldDB" id="A0A4P6F633"/>
<keyword evidence="2" id="KW-1185">Reference proteome</keyword>
<dbReference type="KEGG" id="xya:ET471_16425"/>
<sequence>MQRVVFAQRKTGMHLEHEPETVFDEPYVARAELDGHGVTAALNAAIAESIGHPVEGDFDAQGALSPLMAAADPGKEVVGYVAVTPASVVFSVSCVNGAPAHGTLATWLDEEVGILECGLSLADESDAAREARSRFCTAS</sequence>
<reference evidence="1 2" key="1">
    <citation type="submission" date="2019-01" db="EMBL/GenBank/DDBJ databases">
        <title>Genome sequencing of strain FW10M-9.</title>
        <authorList>
            <person name="Heo J."/>
            <person name="Kim S.-J."/>
            <person name="Kim J.-S."/>
            <person name="Hong S.-B."/>
            <person name="Kwon S.-W."/>
        </authorList>
    </citation>
    <scope>NUCLEOTIDE SEQUENCE [LARGE SCALE GENOMIC DNA]</scope>
    <source>
        <strain evidence="1 2">FW10M-9</strain>
    </source>
</reference>
<evidence type="ECO:0000313" key="1">
    <source>
        <dbReference type="EMBL" id="QAY71420.1"/>
    </source>
</evidence>
<dbReference type="EMBL" id="CP035493">
    <property type="protein sequence ID" value="QAY71420.1"/>
    <property type="molecule type" value="Genomic_DNA"/>
</dbReference>
<proteinExistence type="predicted"/>
<name>A0A4P6F633_9MICO</name>
<protein>
    <submittedName>
        <fullName evidence="1">Uncharacterized protein</fullName>
    </submittedName>
</protein>